<sequence length="464" mass="51892">MKIIFFELEQTLIDKGRLIPGVVEVLSKLQSVQDSHNEVSELALISCNNQENIDSDKRLNHFHSIVKDNGILHFFEPLSEKITFPDNGHKKISENTFRDAINKIRVGLSYHHTIFISANQSHVTLARSLGMTSIHYKGTVNEKAEIDNLDDLLALINRLLLYSPCGKRLNEAKGFTISHSNKSKKIDSEIKSITERVDTNQLLENITKLTEFGTRWSYSPEISKVPIWIFDQFQRIGYSIEKEIQYQPFELPNSQPQMNVLCGNKDKDMIIVCSHYDSISETPSFSAPGADDNASGVAATLELARIFRNIPLKRNIMFAVFGGEEQGLYGSAACAEKASQEKWPIDVVINLDMISYKQTGALSKIIVEYDQGNKNSNNDAAAKAFGLTMAQAATDYTSLEVAHTDIWNSDYIPFEAKGFACIGAYNATDNPFYHKVSDTIDKIDITHLAEVVKMVAATILILGK</sequence>
<evidence type="ECO:0000259" key="1">
    <source>
        <dbReference type="Pfam" id="PF04389"/>
    </source>
</evidence>
<dbReference type="Gene3D" id="3.40.630.10">
    <property type="entry name" value="Zn peptidases"/>
    <property type="match status" value="1"/>
</dbReference>
<evidence type="ECO:0000313" key="2">
    <source>
        <dbReference type="EMBL" id="QHT65331.1"/>
    </source>
</evidence>
<dbReference type="GO" id="GO:0006508">
    <property type="term" value="P:proteolysis"/>
    <property type="evidence" value="ECO:0007669"/>
    <property type="project" value="InterPro"/>
</dbReference>
<dbReference type="InterPro" id="IPR045175">
    <property type="entry name" value="M28_fam"/>
</dbReference>
<organism evidence="2 3">
    <name type="scientific">Rhodocytophaga rosea</name>
    <dbReference type="NCBI Taxonomy" id="2704465"/>
    <lineage>
        <taxon>Bacteria</taxon>
        <taxon>Pseudomonadati</taxon>
        <taxon>Bacteroidota</taxon>
        <taxon>Cytophagia</taxon>
        <taxon>Cytophagales</taxon>
        <taxon>Rhodocytophagaceae</taxon>
        <taxon>Rhodocytophaga</taxon>
    </lineage>
</organism>
<dbReference type="Pfam" id="PF04389">
    <property type="entry name" value="Peptidase_M28"/>
    <property type="match status" value="1"/>
</dbReference>
<protein>
    <submittedName>
        <fullName evidence="2">M20/M25/M40 family metallo-hydrolase</fullName>
    </submittedName>
</protein>
<dbReference type="Gene3D" id="3.40.50.1000">
    <property type="entry name" value="HAD superfamily/HAD-like"/>
    <property type="match status" value="1"/>
</dbReference>
<evidence type="ECO:0000313" key="3">
    <source>
        <dbReference type="Proteomes" id="UP000480178"/>
    </source>
</evidence>
<dbReference type="InterPro" id="IPR007484">
    <property type="entry name" value="Peptidase_M28"/>
</dbReference>
<reference evidence="2 3" key="1">
    <citation type="submission" date="2020-01" db="EMBL/GenBank/DDBJ databases">
        <authorList>
            <person name="Kim M.K."/>
        </authorList>
    </citation>
    <scope>NUCLEOTIDE SEQUENCE [LARGE SCALE GENOMIC DNA]</scope>
    <source>
        <strain evidence="2 3">172606-1</strain>
    </source>
</reference>
<dbReference type="GO" id="GO:0008235">
    <property type="term" value="F:metalloexopeptidase activity"/>
    <property type="evidence" value="ECO:0007669"/>
    <property type="project" value="InterPro"/>
</dbReference>
<name>A0A6C0GBL7_9BACT</name>
<accession>A0A6C0GBL7</accession>
<keyword evidence="3" id="KW-1185">Reference proteome</keyword>
<gene>
    <name evidence="2" type="ORF">GXP67_00900</name>
</gene>
<dbReference type="KEGG" id="rhoz:GXP67_00900"/>
<dbReference type="PANTHER" id="PTHR12147">
    <property type="entry name" value="METALLOPEPTIDASE M28 FAMILY MEMBER"/>
    <property type="match status" value="1"/>
</dbReference>
<dbReference type="AlphaFoldDB" id="A0A6C0GBL7"/>
<dbReference type="RefSeq" id="WP_162441418.1">
    <property type="nucleotide sequence ID" value="NZ_CP048222.1"/>
</dbReference>
<dbReference type="SUPFAM" id="SSF53187">
    <property type="entry name" value="Zn-dependent exopeptidases"/>
    <property type="match status" value="1"/>
</dbReference>
<proteinExistence type="predicted"/>
<dbReference type="PANTHER" id="PTHR12147:SF26">
    <property type="entry name" value="PEPTIDASE M28 DOMAIN-CONTAINING PROTEIN"/>
    <property type="match status" value="1"/>
</dbReference>
<dbReference type="InterPro" id="IPR036412">
    <property type="entry name" value="HAD-like_sf"/>
</dbReference>
<dbReference type="EMBL" id="CP048222">
    <property type="protein sequence ID" value="QHT65331.1"/>
    <property type="molecule type" value="Genomic_DNA"/>
</dbReference>
<feature type="domain" description="Peptidase M28" evidence="1">
    <location>
        <begin position="264"/>
        <end position="458"/>
    </location>
</feature>
<dbReference type="SUPFAM" id="SSF56784">
    <property type="entry name" value="HAD-like"/>
    <property type="match status" value="1"/>
</dbReference>
<dbReference type="Proteomes" id="UP000480178">
    <property type="component" value="Chromosome"/>
</dbReference>
<keyword evidence="2" id="KW-0378">Hydrolase</keyword>
<dbReference type="InterPro" id="IPR023214">
    <property type="entry name" value="HAD_sf"/>
</dbReference>